<reference evidence="2 3" key="1">
    <citation type="submission" date="2020-05" db="EMBL/GenBank/DDBJ databases">
        <authorList>
            <person name="Casaregola S."/>
            <person name="Devillers H."/>
            <person name="Grondin C."/>
        </authorList>
    </citation>
    <scope>NUCLEOTIDE SEQUENCE [LARGE SCALE GENOMIC DNA]</scope>
    <source>
        <strain evidence="2 3">CLIB 1767</strain>
    </source>
</reference>
<dbReference type="PANTHER" id="PTHR28284:SF1">
    <property type="entry name" value="NUCLEOPORIN NUP60"/>
    <property type="match status" value="1"/>
</dbReference>
<dbReference type="GO" id="GO:0031990">
    <property type="term" value="P:mRNA export from nucleus in response to heat stress"/>
    <property type="evidence" value="ECO:0007669"/>
    <property type="project" value="TreeGrafter"/>
</dbReference>
<feature type="compositionally biased region" description="Low complexity" evidence="1">
    <location>
        <begin position="440"/>
        <end position="466"/>
    </location>
</feature>
<dbReference type="AlphaFoldDB" id="A0A8H2VIE8"/>
<dbReference type="Proteomes" id="UP000644660">
    <property type="component" value="Unassembled WGS sequence"/>
</dbReference>
<protein>
    <submittedName>
        <fullName evidence="2">Similar to Saccharomyces cerevisiae YAR002W NUP60 Subunit of the nuclear pore complex (NPC)</fullName>
    </submittedName>
</protein>
<name>A0A8H2VIE8_9SACH</name>
<evidence type="ECO:0000313" key="2">
    <source>
        <dbReference type="EMBL" id="CAB4255970.1"/>
    </source>
</evidence>
<dbReference type="GO" id="GO:0034398">
    <property type="term" value="P:telomere tethering at nuclear periphery"/>
    <property type="evidence" value="ECO:0007669"/>
    <property type="project" value="TreeGrafter"/>
</dbReference>
<accession>A0A8H2VIE8</accession>
<dbReference type="GO" id="GO:0017056">
    <property type="term" value="F:structural constituent of nuclear pore"/>
    <property type="evidence" value="ECO:0007669"/>
    <property type="project" value="InterPro"/>
</dbReference>
<sequence>MTRMSNGKSYREQAAPYRRPISTRTNDKVSMFGRIRRSLFGGAHSSKPDDKDESLQSMSSHRQRGQKLANVNKRVMSSSSIPGGFFNADASNISIVPQPSENNNTIEGEMNGTNLAADISVSSNAKLANFFANKGDAALSEMEMEGVMSLMKKANTTGTNNVGPDITNGDGNEEDNESVANGTMASSRYGGGAGRAHEGKSTILRGNNLGSVNNSFKMPSFTPRYDHSTMTLDRHAHHRNHNDNTMMQRNTSFASTASSTRRVFDYNRLPSPYKTVVFRYKSINGSEPGKTNTKELLSRRHQQQHKGNERVKIDKPKKRVSNTASALLSLLDSNQNETVDDDDKDSNNNSTNLLANPYSTLVPRVRKKPIPQQTIPTVENDSVLPSEVVTPIETTTKPVVDAPIELPKRNKPEPIATGTTTMTTTTTTPEHPFKLYKPTRSSSLRSSVVAADPTTASTTATTSTTTTEEKKPEVEQAPSIFPVPGTIPSFTMKKPEHEPLIEKAPTFNAIAPPSNIFNIKTSSENINNTSTSTVPQYEFNISLPSSDIDPTTVDDKQVEQFKSLFAF</sequence>
<evidence type="ECO:0000313" key="3">
    <source>
        <dbReference type="Proteomes" id="UP000644660"/>
    </source>
</evidence>
<gene>
    <name evidence="2" type="ORF">KABA2_08S00220</name>
</gene>
<dbReference type="GO" id="GO:0016973">
    <property type="term" value="P:poly(A)+ mRNA export from nucleus"/>
    <property type="evidence" value="ECO:0007669"/>
    <property type="project" value="TreeGrafter"/>
</dbReference>
<keyword evidence="3" id="KW-1185">Reference proteome</keyword>
<feature type="compositionally biased region" description="Polar residues" evidence="1">
    <location>
        <begin position="321"/>
        <end position="335"/>
    </location>
</feature>
<dbReference type="PANTHER" id="PTHR28284">
    <property type="entry name" value="NUCLEOPORIN NUP60"/>
    <property type="match status" value="1"/>
</dbReference>
<dbReference type="GO" id="GO:0008298">
    <property type="term" value="P:intracellular mRNA localization"/>
    <property type="evidence" value="ECO:0007669"/>
    <property type="project" value="TreeGrafter"/>
</dbReference>
<feature type="compositionally biased region" description="Low complexity" evidence="1">
    <location>
        <begin position="417"/>
        <end position="428"/>
    </location>
</feature>
<dbReference type="GeneID" id="64859034"/>
<evidence type="ECO:0000256" key="1">
    <source>
        <dbReference type="SAM" id="MobiDB-lite"/>
    </source>
</evidence>
<dbReference type="InterPro" id="IPR034432">
    <property type="entry name" value="Nup60"/>
</dbReference>
<comment type="caution">
    <text evidence="2">The sequence shown here is derived from an EMBL/GenBank/DDBJ whole genome shotgun (WGS) entry which is preliminary data.</text>
</comment>
<feature type="region of interest" description="Disordered" evidence="1">
    <location>
        <begin position="156"/>
        <end position="206"/>
    </location>
</feature>
<proteinExistence type="predicted"/>
<feature type="region of interest" description="Disordered" evidence="1">
    <location>
        <begin position="283"/>
        <end position="355"/>
    </location>
</feature>
<dbReference type="OrthoDB" id="5370852at2759"/>
<feature type="region of interest" description="Disordered" evidence="1">
    <location>
        <begin position="1"/>
        <end position="72"/>
    </location>
</feature>
<dbReference type="GO" id="GO:0006607">
    <property type="term" value="P:NLS-bearing protein import into nucleus"/>
    <property type="evidence" value="ECO:0007669"/>
    <property type="project" value="TreeGrafter"/>
</dbReference>
<dbReference type="RefSeq" id="XP_041407814.1">
    <property type="nucleotide sequence ID" value="XM_041551880.1"/>
</dbReference>
<feature type="region of interest" description="Disordered" evidence="1">
    <location>
        <begin position="406"/>
        <end position="485"/>
    </location>
</feature>
<dbReference type="EMBL" id="CAEFZW010000008">
    <property type="protein sequence ID" value="CAB4255970.1"/>
    <property type="molecule type" value="Genomic_DNA"/>
</dbReference>
<dbReference type="GO" id="GO:0044615">
    <property type="term" value="C:nuclear pore nuclear basket"/>
    <property type="evidence" value="ECO:0007669"/>
    <property type="project" value="InterPro"/>
</dbReference>
<organism evidence="2 3">
    <name type="scientific">Maudiozyma barnettii</name>
    <dbReference type="NCBI Taxonomy" id="61262"/>
    <lineage>
        <taxon>Eukaryota</taxon>
        <taxon>Fungi</taxon>
        <taxon>Dikarya</taxon>
        <taxon>Ascomycota</taxon>
        <taxon>Saccharomycotina</taxon>
        <taxon>Saccharomycetes</taxon>
        <taxon>Saccharomycetales</taxon>
        <taxon>Saccharomycetaceae</taxon>
        <taxon>Maudiozyma</taxon>
    </lineage>
</organism>